<gene>
    <name evidence="2" type="ORF">CERZMDRAFT_101562</name>
</gene>
<feature type="compositionally biased region" description="Basic and acidic residues" evidence="1">
    <location>
        <begin position="343"/>
        <end position="356"/>
    </location>
</feature>
<feature type="compositionally biased region" description="Basic residues" evidence="1">
    <location>
        <begin position="274"/>
        <end position="288"/>
    </location>
</feature>
<feature type="region of interest" description="Disordered" evidence="1">
    <location>
        <begin position="335"/>
        <end position="356"/>
    </location>
</feature>
<feature type="region of interest" description="Disordered" evidence="1">
    <location>
        <begin position="205"/>
        <end position="312"/>
    </location>
</feature>
<evidence type="ECO:0000256" key="1">
    <source>
        <dbReference type="SAM" id="MobiDB-lite"/>
    </source>
</evidence>
<dbReference type="Gene3D" id="2.160.20.80">
    <property type="entry name" value="E3 ubiquitin-protein ligase SopA"/>
    <property type="match status" value="1"/>
</dbReference>
<organism evidence="2 3">
    <name type="scientific">Cercospora zeae-maydis SCOH1-5</name>
    <dbReference type="NCBI Taxonomy" id="717836"/>
    <lineage>
        <taxon>Eukaryota</taxon>
        <taxon>Fungi</taxon>
        <taxon>Dikarya</taxon>
        <taxon>Ascomycota</taxon>
        <taxon>Pezizomycotina</taxon>
        <taxon>Dothideomycetes</taxon>
        <taxon>Dothideomycetidae</taxon>
        <taxon>Mycosphaerellales</taxon>
        <taxon>Mycosphaerellaceae</taxon>
        <taxon>Cercospora</taxon>
    </lineage>
</organism>
<accession>A0A6A6F3H8</accession>
<sequence length="356" mass="39285">MKASQNHFRFSYLEIRAQTNMVRLGGEDPPCLAIFQDNLDTAGFASGTKEADDVQVAQTPANACAYPSTRGPGISILRYPSYGRGCSNFPLLGDSIDTTFPSRTPAQHSPQQPRERSPKPQPAPKMSSKDFRAMDFSATDSSVEDCSIADFSATDFSVVDFSVVDFSVADFSAVDFTMDFHNWDFTIPEQPAECTMNATVGTAPEHLGVQRNRPTPQFDDPTLLESPAPPHKKPRLTSSSDQQIPPCPARLILRSNYTTPPPDDQFLLEPPAAPRKKRRQGTLRKKSRQASSSSSSSSSSSRSRNREVTPCPISFSVSTSRQMQLLLAEMPETSNGGAWLNRRMKEDMPEKLRPPF</sequence>
<evidence type="ECO:0000313" key="2">
    <source>
        <dbReference type="EMBL" id="KAF2208296.1"/>
    </source>
</evidence>
<keyword evidence="3" id="KW-1185">Reference proteome</keyword>
<dbReference type="AlphaFoldDB" id="A0A6A6F3H8"/>
<evidence type="ECO:0000313" key="3">
    <source>
        <dbReference type="Proteomes" id="UP000799539"/>
    </source>
</evidence>
<proteinExistence type="predicted"/>
<feature type="compositionally biased region" description="Low complexity" evidence="1">
    <location>
        <begin position="291"/>
        <end position="302"/>
    </location>
</feature>
<feature type="compositionally biased region" description="Polar residues" evidence="1">
    <location>
        <begin position="99"/>
        <end position="112"/>
    </location>
</feature>
<dbReference type="EMBL" id="ML992695">
    <property type="protein sequence ID" value="KAF2208296.1"/>
    <property type="molecule type" value="Genomic_DNA"/>
</dbReference>
<reference evidence="2" key="1">
    <citation type="journal article" date="2020" name="Stud. Mycol.">
        <title>101 Dothideomycetes genomes: a test case for predicting lifestyles and emergence of pathogens.</title>
        <authorList>
            <person name="Haridas S."/>
            <person name="Albert R."/>
            <person name="Binder M."/>
            <person name="Bloem J."/>
            <person name="Labutti K."/>
            <person name="Salamov A."/>
            <person name="Andreopoulos B."/>
            <person name="Baker S."/>
            <person name="Barry K."/>
            <person name="Bills G."/>
            <person name="Bluhm B."/>
            <person name="Cannon C."/>
            <person name="Castanera R."/>
            <person name="Culley D."/>
            <person name="Daum C."/>
            <person name="Ezra D."/>
            <person name="Gonzalez J."/>
            <person name="Henrissat B."/>
            <person name="Kuo A."/>
            <person name="Liang C."/>
            <person name="Lipzen A."/>
            <person name="Lutzoni F."/>
            <person name="Magnuson J."/>
            <person name="Mondo S."/>
            <person name="Nolan M."/>
            <person name="Ohm R."/>
            <person name="Pangilinan J."/>
            <person name="Park H.-J."/>
            <person name="Ramirez L."/>
            <person name="Alfaro M."/>
            <person name="Sun H."/>
            <person name="Tritt A."/>
            <person name="Yoshinaga Y."/>
            <person name="Zwiers L.-H."/>
            <person name="Turgeon B."/>
            <person name="Goodwin S."/>
            <person name="Spatafora J."/>
            <person name="Crous P."/>
            <person name="Grigoriev I."/>
        </authorList>
    </citation>
    <scope>NUCLEOTIDE SEQUENCE</scope>
    <source>
        <strain evidence="2">SCOH1-5</strain>
    </source>
</reference>
<dbReference type="Proteomes" id="UP000799539">
    <property type="component" value="Unassembled WGS sequence"/>
</dbReference>
<name>A0A6A6F3H8_9PEZI</name>
<feature type="region of interest" description="Disordered" evidence="1">
    <location>
        <begin position="99"/>
        <end position="128"/>
    </location>
</feature>
<protein>
    <submittedName>
        <fullName evidence="2">Uncharacterized protein</fullName>
    </submittedName>
</protein>